<keyword evidence="2" id="KW-0805">Transcription regulation</keyword>
<evidence type="ECO:0000313" key="7">
    <source>
        <dbReference type="EMBL" id="MFD1143769.1"/>
    </source>
</evidence>
<dbReference type="SUPFAM" id="SSF88659">
    <property type="entry name" value="Sigma3 and sigma4 domains of RNA polymerase sigma factors"/>
    <property type="match status" value="1"/>
</dbReference>
<feature type="domain" description="RNA polymerase sigma-70 region 2" evidence="5">
    <location>
        <begin position="27"/>
        <end position="91"/>
    </location>
</feature>
<dbReference type="InterPro" id="IPR039425">
    <property type="entry name" value="RNA_pol_sigma-70-like"/>
</dbReference>
<gene>
    <name evidence="7" type="ORF">ACFQ4C_21755</name>
</gene>
<evidence type="ECO:0000259" key="6">
    <source>
        <dbReference type="Pfam" id="PF08281"/>
    </source>
</evidence>
<comment type="similarity">
    <text evidence="1">Belongs to the sigma-70 factor family. ECF subfamily.</text>
</comment>
<name>A0ABW3QAN6_9BACT</name>
<dbReference type="Proteomes" id="UP001597116">
    <property type="component" value="Unassembled WGS sequence"/>
</dbReference>
<organism evidence="7 8">
    <name type="scientific">Larkinella insperata</name>
    <dbReference type="NCBI Taxonomy" id="332158"/>
    <lineage>
        <taxon>Bacteria</taxon>
        <taxon>Pseudomonadati</taxon>
        <taxon>Bacteroidota</taxon>
        <taxon>Cytophagia</taxon>
        <taxon>Cytophagales</taxon>
        <taxon>Spirosomataceae</taxon>
        <taxon>Larkinella</taxon>
    </lineage>
</organism>
<dbReference type="Pfam" id="PF04542">
    <property type="entry name" value="Sigma70_r2"/>
    <property type="match status" value="1"/>
</dbReference>
<dbReference type="InterPro" id="IPR013324">
    <property type="entry name" value="RNA_pol_sigma_r3/r4-like"/>
</dbReference>
<protein>
    <submittedName>
        <fullName evidence="7">RNA polymerase sigma factor</fullName>
    </submittedName>
</protein>
<dbReference type="InterPro" id="IPR036388">
    <property type="entry name" value="WH-like_DNA-bd_sf"/>
</dbReference>
<dbReference type="Gene3D" id="1.10.1740.10">
    <property type="match status" value="1"/>
</dbReference>
<comment type="caution">
    <text evidence="7">The sequence shown here is derived from an EMBL/GenBank/DDBJ whole genome shotgun (WGS) entry which is preliminary data.</text>
</comment>
<evidence type="ECO:0000256" key="4">
    <source>
        <dbReference type="ARBA" id="ARBA00023163"/>
    </source>
</evidence>
<evidence type="ECO:0000256" key="1">
    <source>
        <dbReference type="ARBA" id="ARBA00010641"/>
    </source>
</evidence>
<proteinExistence type="inferred from homology"/>
<feature type="domain" description="RNA polymerase sigma factor 70 region 4 type 2" evidence="6">
    <location>
        <begin position="128"/>
        <end position="170"/>
    </location>
</feature>
<accession>A0ABW3QAN6</accession>
<dbReference type="InterPro" id="IPR014284">
    <property type="entry name" value="RNA_pol_sigma-70_dom"/>
</dbReference>
<evidence type="ECO:0000313" key="8">
    <source>
        <dbReference type="Proteomes" id="UP001597116"/>
    </source>
</evidence>
<dbReference type="EMBL" id="JBHTLP010000019">
    <property type="protein sequence ID" value="MFD1143769.1"/>
    <property type="molecule type" value="Genomic_DNA"/>
</dbReference>
<dbReference type="NCBIfam" id="TIGR02937">
    <property type="entry name" value="sigma70-ECF"/>
    <property type="match status" value="1"/>
</dbReference>
<dbReference type="InterPro" id="IPR007627">
    <property type="entry name" value="RNA_pol_sigma70_r2"/>
</dbReference>
<dbReference type="InterPro" id="IPR013249">
    <property type="entry name" value="RNA_pol_sigma70_r4_t2"/>
</dbReference>
<keyword evidence="8" id="KW-1185">Reference proteome</keyword>
<dbReference type="RefSeq" id="WP_265993685.1">
    <property type="nucleotide sequence ID" value="NZ_CP110973.1"/>
</dbReference>
<evidence type="ECO:0000259" key="5">
    <source>
        <dbReference type="Pfam" id="PF04542"/>
    </source>
</evidence>
<dbReference type="PANTHER" id="PTHR43133:SF46">
    <property type="entry name" value="RNA POLYMERASE SIGMA-70 FACTOR ECF SUBFAMILY"/>
    <property type="match status" value="1"/>
</dbReference>
<dbReference type="SUPFAM" id="SSF88946">
    <property type="entry name" value="Sigma2 domain of RNA polymerase sigma factors"/>
    <property type="match status" value="1"/>
</dbReference>
<dbReference type="PANTHER" id="PTHR43133">
    <property type="entry name" value="RNA POLYMERASE ECF-TYPE SIGMA FACTO"/>
    <property type="match status" value="1"/>
</dbReference>
<evidence type="ECO:0000256" key="2">
    <source>
        <dbReference type="ARBA" id="ARBA00023015"/>
    </source>
</evidence>
<keyword evidence="3" id="KW-0731">Sigma factor</keyword>
<dbReference type="CDD" id="cd06171">
    <property type="entry name" value="Sigma70_r4"/>
    <property type="match status" value="1"/>
</dbReference>
<evidence type="ECO:0000256" key="3">
    <source>
        <dbReference type="ARBA" id="ARBA00023082"/>
    </source>
</evidence>
<dbReference type="Gene3D" id="1.10.10.10">
    <property type="entry name" value="Winged helix-like DNA-binding domain superfamily/Winged helix DNA-binding domain"/>
    <property type="match status" value="1"/>
</dbReference>
<dbReference type="Pfam" id="PF08281">
    <property type="entry name" value="Sigma70_r4_2"/>
    <property type="match status" value="1"/>
</dbReference>
<dbReference type="InterPro" id="IPR013325">
    <property type="entry name" value="RNA_pol_sigma_r2"/>
</dbReference>
<sequence>MSVYSDYVDHDLLPLLAEGDEEAFAEIYRRYWQRLYSSAYKRLRNEDQCQDLVQNVFTDLWERKAQHTIDNLPAYLFTAVRFQVLKQVSRQPGTADLLDAFEAILTSPIHSDDSLLEQEILNLVKLWVAALPEKRREIFLMYYSQDLSTADIADSLGVSQKTVQNQLHTATTALRARLARILLAALLASIIPL</sequence>
<reference evidence="8" key="1">
    <citation type="journal article" date="2019" name="Int. J. Syst. Evol. Microbiol.">
        <title>The Global Catalogue of Microorganisms (GCM) 10K type strain sequencing project: providing services to taxonomists for standard genome sequencing and annotation.</title>
        <authorList>
            <consortium name="The Broad Institute Genomics Platform"/>
            <consortium name="The Broad Institute Genome Sequencing Center for Infectious Disease"/>
            <person name="Wu L."/>
            <person name="Ma J."/>
        </authorList>
    </citation>
    <scope>NUCLEOTIDE SEQUENCE [LARGE SCALE GENOMIC DNA]</scope>
    <source>
        <strain evidence="8">CCUG 55608</strain>
    </source>
</reference>
<keyword evidence="4" id="KW-0804">Transcription</keyword>